<organism evidence="2 3">
    <name type="scientific">Phialemonium atrogriseum</name>
    <dbReference type="NCBI Taxonomy" id="1093897"/>
    <lineage>
        <taxon>Eukaryota</taxon>
        <taxon>Fungi</taxon>
        <taxon>Dikarya</taxon>
        <taxon>Ascomycota</taxon>
        <taxon>Pezizomycotina</taxon>
        <taxon>Sordariomycetes</taxon>
        <taxon>Sordariomycetidae</taxon>
        <taxon>Cephalothecales</taxon>
        <taxon>Cephalothecaceae</taxon>
        <taxon>Phialemonium</taxon>
    </lineage>
</organism>
<accession>A0AAJ0BU96</accession>
<feature type="region of interest" description="Disordered" evidence="1">
    <location>
        <begin position="68"/>
        <end position="133"/>
    </location>
</feature>
<feature type="compositionally biased region" description="Low complexity" evidence="1">
    <location>
        <begin position="112"/>
        <end position="121"/>
    </location>
</feature>
<comment type="caution">
    <text evidence="2">The sequence shown here is derived from an EMBL/GenBank/DDBJ whole genome shotgun (WGS) entry which is preliminary data.</text>
</comment>
<reference evidence="2" key="1">
    <citation type="submission" date="2023-06" db="EMBL/GenBank/DDBJ databases">
        <title>Genome-scale phylogeny and comparative genomics of the fungal order Sordariales.</title>
        <authorList>
            <consortium name="Lawrence Berkeley National Laboratory"/>
            <person name="Hensen N."/>
            <person name="Bonometti L."/>
            <person name="Westerberg I."/>
            <person name="Brannstrom I.O."/>
            <person name="Guillou S."/>
            <person name="Cros-Aarteil S."/>
            <person name="Calhoun S."/>
            <person name="Haridas S."/>
            <person name="Kuo A."/>
            <person name="Mondo S."/>
            <person name="Pangilinan J."/>
            <person name="Riley R."/>
            <person name="Labutti K."/>
            <person name="Andreopoulos B."/>
            <person name="Lipzen A."/>
            <person name="Chen C."/>
            <person name="Yanf M."/>
            <person name="Daum C."/>
            <person name="Ng V."/>
            <person name="Clum A."/>
            <person name="Steindorff A."/>
            <person name="Ohm R."/>
            <person name="Martin F."/>
            <person name="Silar P."/>
            <person name="Natvig D."/>
            <person name="Lalanne C."/>
            <person name="Gautier V."/>
            <person name="Ament-Velasquez S.L."/>
            <person name="Kruys A."/>
            <person name="Hutchinson M.I."/>
            <person name="Powell A.J."/>
            <person name="Barry K."/>
            <person name="Miller A.N."/>
            <person name="Grigoriev I.V."/>
            <person name="Debuchy R."/>
            <person name="Gladieux P."/>
            <person name="Thoren M.H."/>
            <person name="Johannesson H."/>
        </authorList>
    </citation>
    <scope>NUCLEOTIDE SEQUENCE</scope>
    <source>
        <strain evidence="2">8032-3</strain>
    </source>
</reference>
<dbReference type="RefSeq" id="XP_060279447.1">
    <property type="nucleotide sequence ID" value="XM_060432000.1"/>
</dbReference>
<dbReference type="AlphaFoldDB" id="A0AAJ0BU96"/>
<keyword evidence="3" id="KW-1185">Reference proteome</keyword>
<gene>
    <name evidence="2" type="ORF">QBC33DRAFT_598782</name>
</gene>
<dbReference type="Proteomes" id="UP001244011">
    <property type="component" value="Unassembled WGS sequence"/>
</dbReference>
<evidence type="ECO:0000313" key="3">
    <source>
        <dbReference type="Proteomes" id="UP001244011"/>
    </source>
</evidence>
<protein>
    <submittedName>
        <fullName evidence="2">Uncharacterized protein</fullName>
    </submittedName>
</protein>
<proteinExistence type="predicted"/>
<name>A0AAJ0BU96_9PEZI</name>
<feature type="compositionally biased region" description="Basic and acidic residues" evidence="1">
    <location>
        <begin position="123"/>
        <end position="133"/>
    </location>
</feature>
<evidence type="ECO:0000256" key="1">
    <source>
        <dbReference type="SAM" id="MobiDB-lite"/>
    </source>
</evidence>
<evidence type="ECO:0000313" key="2">
    <source>
        <dbReference type="EMBL" id="KAK1763234.1"/>
    </source>
</evidence>
<dbReference type="GeneID" id="85315187"/>
<sequence length="133" mass="14721">MVRASLKAILGLGVVPYDANLVNCLVTEDRVVIVDHEQDEDAEAGDDTLDELLDSKAEEIMYWYSYFHKPQPQPDTRGTRPRPTGWSPPSTELPRERVPLLLGLKGPPPPGRSYSPPQSSPIEADRPSSGTRD</sequence>
<dbReference type="EMBL" id="MU839029">
    <property type="protein sequence ID" value="KAK1763234.1"/>
    <property type="molecule type" value="Genomic_DNA"/>
</dbReference>